<dbReference type="NCBIfam" id="NF004225">
    <property type="entry name" value="PRK05672.1"/>
    <property type="match status" value="1"/>
</dbReference>
<dbReference type="InterPro" id="IPR016195">
    <property type="entry name" value="Pol/histidinol_Pase-like"/>
</dbReference>
<dbReference type="InterPro" id="IPR004013">
    <property type="entry name" value="PHP_dom"/>
</dbReference>
<accession>A0ABV7ES17</accession>
<dbReference type="SMART" id="SM00481">
    <property type="entry name" value="POLIIIAc"/>
    <property type="match status" value="1"/>
</dbReference>
<keyword evidence="4 9" id="KW-0235">DNA replication</keyword>
<keyword evidence="12" id="KW-1185">Reference proteome</keyword>
<evidence type="ECO:0000256" key="7">
    <source>
        <dbReference type="ARBA" id="ARBA00023204"/>
    </source>
</evidence>
<comment type="similarity">
    <text evidence="9">Belongs to the DNA polymerase type-C family. DnaE2 subfamily.</text>
</comment>
<sequence length="1038" mass="115146">MSTIGNGSDNGYAELCCVSAFSFQRGASTPEELVEAAARRGYRAIAITDEASLAGAVRALRTAETHRIQLILGARFTLDDGVTLVVLVRNRYGYTALCRLITAARRQAAKGYYRITRAELEAATLDDCWLLWLADYNRPPTASVFALLAWLATRYPHRARIALALHRQAHDPAHRERLDRLRAQYGLPIVAVGDVHMHSRSRRALQDVFTALRLGTTVAEAGRALAANGERYLRSIRTLATLYPADSIAATLRIASDCTFSLRDIQYDYPAELVPTGETAASHLRALVDEGCARRWPGGVDAAVRDQIDKEMTLIESKRYPHYFLTVHDIVDFARGQGILCQGRGSAANSVVCFCLGITEVDPTQHELLFERFISEERDQPPDIDVDFEHERREEVIQYVYRKYGRTRAALAATVIHYRPRSAMRDVGRALGLSVDQIDTLATSISRRGDDGSIEAQFDERGIDVNEKTLQQVLVLMDTLIGFPRHLSQHVGGFVLSEVPLSELVPVENAAMDNRTIIQWDKDDLEAVGLMKIDVLALGMLSCIRRCFDLIENYSGRHWTMADLPANDSPTYDMICAADTVGVFQIESRAQMSMLPRLKPRAFFDLVVEVAIVRPGPIQGGMVHPYLLNREKKPEEIDYPSEKLRGVLQRTYGVPIFQEQVMKIAMVAANFSASEADGLRRSMAAWKKKGGLEPWRDRLKTGMAANGYEEEFADRIFEQIKGFGSYGFPESHAVSFALLVYVSSYLKCHEPAAFAAALLNSQPMGFYAPAQIVADARRHAVDVRAPDVRHSNWDCTLETTSDTRPALRLGLRLIKGLAPDAAERLVAARRRHAFNSVADLVTRAALGRRARDALARADALQGLAGHRHGAQWQIAAAHVHDDLFASLDAPEARVDLPVPKEATDIVADYAATGLTLRRHPMALLRKRLKKTGVLDAATFSDRADGQSVHVAGIVTMRQRPGSAKGTTFITLEDETGYVNIIVHRRLLDKYRIPALSARLLRVIGVMQRGGPVTHCVARHLVDDSALLGALQTRSRDFH</sequence>
<keyword evidence="5 9" id="KW-0227">DNA damage</keyword>
<dbReference type="NCBIfam" id="TIGR00594">
    <property type="entry name" value="polc"/>
    <property type="match status" value="1"/>
</dbReference>
<evidence type="ECO:0000256" key="8">
    <source>
        <dbReference type="ARBA" id="ARBA00049244"/>
    </source>
</evidence>
<comment type="subcellular location">
    <subcellularLocation>
        <location evidence="9">Cytoplasm</location>
    </subcellularLocation>
</comment>
<keyword evidence="2 9" id="KW-0808">Transferase</keyword>
<dbReference type="Gene3D" id="1.10.150.870">
    <property type="match status" value="1"/>
</dbReference>
<evidence type="ECO:0000259" key="10">
    <source>
        <dbReference type="SMART" id="SM00481"/>
    </source>
</evidence>
<dbReference type="EC" id="2.7.7.7" evidence="9"/>
<dbReference type="InterPro" id="IPR004805">
    <property type="entry name" value="DnaE2/DnaE/PolC"/>
</dbReference>
<keyword evidence="3 9" id="KW-0548">Nucleotidyltransferase</keyword>
<evidence type="ECO:0000256" key="5">
    <source>
        <dbReference type="ARBA" id="ARBA00022763"/>
    </source>
</evidence>
<comment type="function">
    <text evidence="9">DNA polymerase involved in damage-induced mutagenesis and translesion synthesis (TLS). It is not the major replicative DNA polymerase.</text>
</comment>
<reference evidence="12" key="1">
    <citation type="journal article" date="2019" name="Int. J. Syst. Evol. Microbiol.">
        <title>The Global Catalogue of Microorganisms (GCM) 10K type strain sequencing project: providing services to taxonomists for standard genome sequencing and annotation.</title>
        <authorList>
            <consortium name="The Broad Institute Genomics Platform"/>
            <consortium name="The Broad Institute Genome Sequencing Center for Infectious Disease"/>
            <person name="Wu L."/>
            <person name="Ma J."/>
        </authorList>
    </citation>
    <scope>NUCLEOTIDE SEQUENCE [LARGE SCALE GENOMIC DNA]</scope>
    <source>
        <strain evidence="12">KCTC 52640</strain>
    </source>
</reference>
<evidence type="ECO:0000313" key="11">
    <source>
        <dbReference type="EMBL" id="MFC3105563.1"/>
    </source>
</evidence>
<proteinExistence type="inferred from homology"/>
<evidence type="ECO:0000256" key="3">
    <source>
        <dbReference type="ARBA" id="ARBA00022695"/>
    </source>
</evidence>
<feature type="domain" description="Polymerase/histidinol phosphatase N-terminal" evidence="10">
    <location>
        <begin position="13"/>
        <end position="80"/>
    </location>
</feature>
<comment type="catalytic activity">
    <reaction evidence="8 9">
        <text>DNA(n) + a 2'-deoxyribonucleoside 5'-triphosphate = DNA(n+1) + diphosphate</text>
        <dbReference type="Rhea" id="RHEA:22508"/>
        <dbReference type="Rhea" id="RHEA-COMP:17339"/>
        <dbReference type="Rhea" id="RHEA-COMP:17340"/>
        <dbReference type="ChEBI" id="CHEBI:33019"/>
        <dbReference type="ChEBI" id="CHEBI:61560"/>
        <dbReference type="ChEBI" id="CHEBI:173112"/>
        <dbReference type="EC" id="2.7.7.7"/>
    </reaction>
</comment>
<protein>
    <recommendedName>
        <fullName evidence="9">Error-prone DNA polymerase</fullName>
        <ecNumber evidence="9">2.7.7.7</ecNumber>
    </recommendedName>
</protein>
<keyword evidence="1 9" id="KW-0963">Cytoplasm</keyword>
<dbReference type="Proteomes" id="UP001595462">
    <property type="component" value="Unassembled WGS sequence"/>
</dbReference>
<dbReference type="CDD" id="cd04485">
    <property type="entry name" value="DnaE_OBF"/>
    <property type="match status" value="1"/>
</dbReference>
<dbReference type="Pfam" id="PF07733">
    <property type="entry name" value="DNA_pol3_alpha"/>
    <property type="match status" value="1"/>
</dbReference>
<organism evidence="11 12">
    <name type="scientific">Salinisphaera aquimarina</name>
    <dbReference type="NCBI Taxonomy" id="2094031"/>
    <lineage>
        <taxon>Bacteria</taxon>
        <taxon>Pseudomonadati</taxon>
        <taxon>Pseudomonadota</taxon>
        <taxon>Gammaproteobacteria</taxon>
        <taxon>Salinisphaerales</taxon>
        <taxon>Salinisphaeraceae</taxon>
        <taxon>Salinisphaera</taxon>
    </lineage>
</organism>
<gene>
    <name evidence="9" type="primary">dnaE2</name>
    <name evidence="11" type="ORF">ACFOSU_16955</name>
</gene>
<evidence type="ECO:0000256" key="2">
    <source>
        <dbReference type="ARBA" id="ARBA00022679"/>
    </source>
</evidence>
<dbReference type="InterPro" id="IPR040982">
    <property type="entry name" value="DNA_pol3_finger"/>
</dbReference>
<dbReference type="InterPro" id="IPR029460">
    <property type="entry name" value="DNAPol_HHH"/>
</dbReference>
<dbReference type="CDD" id="cd07434">
    <property type="entry name" value="PHP_PolIIIA_DnaE2"/>
    <property type="match status" value="1"/>
</dbReference>
<dbReference type="HAMAP" id="MF_01902">
    <property type="entry name" value="DNApol_error_prone"/>
    <property type="match status" value="1"/>
</dbReference>
<dbReference type="InterPro" id="IPR023073">
    <property type="entry name" value="DnaE2"/>
</dbReference>
<dbReference type="PANTHER" id="PTHR32294:SF4">
    <property type="entry name" value="ERROR-PRONE DNA POLYMERASE"/>
    <property type="match status" value="1"/>
</dbReference>
<keyword evidence="6 9" id="KW-0239">DNA-directed DNA polymerase</keyword>
<dbReference type="Pfam" id="PF02811">
    <property type="entry name" value="PHP"/>
    <property type="match status" value="1"/>
</dbReference>
<dbReference type="Gene3D" id="3.20.20.140">
    <property type="entry name" value="Metal-dependent hydrolases"/>
    <property type="match status" value="1"/>
</dbReference>
<evidence type="ECO:0000256" key="4">
    <source>
        <dbReference type="ARBA" id="ARBA00022705"/>
    </source>
</evidence>
<evidence type="ECO:0000313" key="12">
    <source>
        <dbReference type="Proteomes" id="UP001595462"/>
    </source>
</evidence>
<comment type="caution">
    <text evidence="11">The sequence shown here is derived from an EMBL/GenBank/DDBJ whole genome shotgun (WGS) entry which is preliminary data.</text>
</comment>
<dbReference type="Pfam" id="PF17657">
    <property type="entry name" value="DNA_pol3_finger"/>
    <property type="match status" value="1"/>
</dbReference>
<dbReference type="RefSeq" id="WP_380691101.1">
    <property type="nucleotide sequence ID" value="NZ_JBHRSS010000008.1"/>
</dbReference>
<evidence type="ECO:0000256" key="6">
    <source>
        <dbReference type="ARBA" id="ARBA00022932"/>
    </source>
</evidence>
<evidence type="ECO:0000256" key="1">
    <source>
        <dbReference type="ARBA" id="ARBA00022490"/>
    </source>
</evidence>
<dbReference type="PANTHER" id="PTHR32294">
    <property type="entry name" value="DNA POLYMERASE III SUBUNIT ALPHA"/>
    <property type="match status" value="1"/>
</dbReference>
<dbReference type="EMBL" id="JBHRSS010000008">
    <property type="protein sequence ID" value="MFC3105563.1"/>
    <property type="molecule type" value="Genomic_DNA"/>
</dbReference>
<dbReference type="Pfam" id="PF14579">
    <property type="entry name" value="HHH_6"/>
    <property type="match status" value="1"/>
</dbReference>
<dbReference type="InterPro" id="IPR011708">
    <property type="entry name" value="DNA_pol3_alpha_NTPase_dom"/>
</dbReference>
<name>A0ABV7ES17_9GAMM</name>
<dbReference type="InterPro" id="IPR003141">
    <property type="entry name" value="Pol/His_phosphatase_N"/>
</dbReference>
<evidence type="ECO:0000256" key="9">
    <source>
        <dbReference type="HAMAP-Rule" id="MF_01902"/>
    </source>
</evidence>
<keyword evidence="7 9" id="KW-0234">DNA repair</keyword>
<dbReference type="SUPFAM" id="SSF89550">
    <property type="entry name" value="PHP domain-like"/>
    <property type="match status" value="1"/>
</dbReference>